<evidence type="ECO:0000313" key="2">
    <source>
        <dbReference type="Proteomes" id="UP000314294"/>
    </source>
</evidence>
<dbReference type="AlphaFoldDB" id="A0A4Z2IBG1"/>
<protein>
    <submittedName>
        <fullName evidence="1">Uncharacterized protein</fullName>
    </submittedName>
</protein>
<organism evidence="1 2">
    <name type="scientific">Liparis tanakae</name>
    <name type="common">Tanaka's snailfish</name>
    <dbReference type="NCBI Taxonomy" id="230148"/>
    <lineage>
        <taxon>Eukaryota</taxon>
        <taxon>Metazoa</taxon>
        <taxon>Chordata</taxon>
        <taxon>Craniata</taxon>
        <taxon>Vertebrata</taxon>
        <taxon>Euteleostomi</taxon>
        <taxon>Actinopterygii</taxon>
        <taxon>Neopterygii</taxon>
        <taxon>Teleostei</taxon>
        <taxon>Neoteleostei</taxon>
        <taxon>Acanthomorphata</taxon>
        <taxon>Eupercaria</taxon>
        <taxon>Perciformes</taxon>
        <taxon>Cottioidei</taxon>
        <taxon>Cottales</taxon>
        <taxon>Liparidae</taxon>
        <taxon>Liparis</taxon>
    </lineage>
</organism>
<name>A0A4Z2IBG1_9TELE</name>
<comment type="caution">
    <text evidence="1">The sequence shown here is derived from an EMBL/GenBank/DDBJ whole genome shotgun (WGS) entry which is preliminary data.</text>
</comment>
<keyword evidence="2" id="KW-1185">Reference proteome</keyword>
<gene>
    <name evidence="1" type="ORF">EYF80_015223</name>
</gene>
<sequence>MQTHVRPHHLVPYGADMDGRRWGGGGAPVVQQLLLHPAAPLKSPSYWRAPMLLFLYGFCVDLTMVMQNKISNHKNKKVSALCRP</sequence>
<dbReference type="Proteomes" id="UP000314294">
    <property type="component" value="Unassembled WGS sequence"/>
</dbReference>
<reference evidence="1 2" key="1">
    <citation type="submission" date="2019-03" db="EMBL/GenBank/DDBJ databases">
        <title>First draft genome of Liparis tanakae, snailfish: a comprehensive survey of snailfish specific genes.</title>
        <authorList>
            <person name="Kim W."/>
            <person name="Song I."/>
            <person name="Jeong J.-H."/>
            <person name="Kim D."/>
            <person name="Kim S."/>
            <person name="Ryu S."/>
            <person name="Song J.Y."/>
            <person name="Lee S.K."/>
        </authorList>
    </citation>
    <scope>NUCLEOTIDE SEQUENCE [LARGE SCALE GENOMIC DNA]</scope>
    <source>
        <tissue evidence="1">Muscle</tissue>
    </source>
</reference>
<accession>A0A4Z2IBG1</accession>
<evidence type="ECO:0000313" key="1">
    <source>
        <dbReference type="EMBL" id="TNN74443.1"/>
    </source>
</evidence>
<dbReference type="EMBL" id="SRLO01000113">
    <property type="protein sequence ID" value="TNN74443.1"/>
    <property type="molecule type" value="Genomic_DNA"/>
</dbReference>
<proteinExistence type="predicted"/>